<feature type="domain" description="Bacterial repeat" evidence="3">
    <location>
        <begin position="1902"/>
        <end position="1973"/>
    </location>
</feature>
<feature type="domain" description="Bacterial repeat" evidence="3">
    <location>
        <begin position="533"/>
        <end position="602"/>
    </location>
</feature>
<gene>
    <name evidence="4" type="ORF">IRI77_08000</name>
</gene>
<feature type="domain" description="DUF11" evidence="2">
    <location>
        <begin position="48"/>
        <end position="160"/>
    </location>
</feature>
<dbReference type="EMBL" id="CP063849">
    <property type="protein sequence ID" value="QOY89885.1"/>
    <property type="molecule type" value="Genomic_DNA"/>
</dbReference>
<feature type="domain" description="DUF11" evidence="2">
    <location>
        <begin position="1703"/>
        <end position="1815"/>
    </location>
</feature>
<evidence type="ECO:0000259" key="2">
    <source>
        <dbReference type="Pfam" id="PF01345"/>
    </source>
</evidence>
<evidence type="ECO:0008006" key="6">
    <source>
        <dbReference type="Google" id="ProtNLM"/>
    </source>
</evidence>
<evidence type="ECO:0000313" key="4">
    <source>
        <dbReference type="EMBL" id="QOY89885.1"/>
    </source>
</evidence>
<evidence type="ECO:0000256" key="1">
    <source>
        <dbReference type="SAM" id="SignalP"/>
    </source>
</evidence>
<dbReference type="PANTHER" id="PTHR45982:SF1">
    <property type="entry name" value="REGULATOR OF CHROMOSOME CONDENSATION"/>
    <property type="match status" value="1"/>
</dbReference>
<dbReference type="PROSITE" id="PS50012">
    <property type="entry name" value="RCC1_3"/>
    <property type="match status" value="6"/>
</dbReference>
<evidence type="ECO:0000259" key="3">
    <source>
        <dbReference type="Pfam" id="PF18998"/>
    </source>
</evidence>
<dbReference type="Pfam" id="PF13540">
    <property type="entry name" value="RCC1_2"/>
    <property type="match status" value="6"/>
</dbReference>
<dbReference type="GO" id="GO:0005085">
    <property type="term" value="F:guanyl-nucleotide exchange factor activity"/>
    <property type="evidence" value="ECO:0007669"/>
    <property type="project" value="TreeGrafter"/>
</dbReference>
<reference evidence="4 5" key="1">
    <citation type="submission" date="2020-10" db="EMBL/GenBank/DDBJ databases">
        <title>Complete genome sequence of Paludibaculum fermentans P105T, a facultatively anaerobic acidobacterium capable of dissimilatory Fe(III) reduction.</title>
        <authorList>
            <person name="Dedysh S.N."/>
            <person name="Beletsky A.V."/>
            <person name="Kulichevskaya I.S."/>
            <person name="Mardanov A.V."/>
            <person name="Ravin N.V."/>
        </authorList>
    </citation>
    <scope>NUCLEOTIDE SEQUENCE [LARGE SCALE GENOMIC DNA]</scope>
    <source>
        <strain evidence="4 5">P105</strain>
    </source>
</reference>
<proteinExistence type="predicted"/>
<protein>
    <recommendedName>
        <fullName evidence="6">DUF11 domain-containing protein</fullName>
    </recommendedName>
</protein>
<dbReference type="Gene3D" id="2.130.10.30">
    <property type="entry name" value="Regulator of chromosome condensation 1/beta-lactamase-inhibitor protein II"/>
    <property type="match status" value="6"/>
</dbReference>
<feature type="domain" description="Bacterial repeat" evidence="3">
    <location>
        <begin position="1082"/>
        <end position="1149"/>
    </location>
</feature>
<name>A0A7S7NU67_PALFE</name>
<feature type="signal peptide" evidence="1">
    <location>
        <begin position="1"/>
        <end position="23"/>
    </location>
</feature>
<dbReference type="Pfam" id="PF01345">
    <property type="entry name" value="DUF11"/>
    <property type="match status" value="2"/>
</dbReference>
<dbReference type="KEGG" id="pfer:IRI77_08000"/>
<evidence type="ECO:0000313" key="5">
    <source>
        <dbReference type="Proteomes" id="UP000593892"/>
    </source>
</evidence>
<accession>A0A7S7NU67</accession>
<dbReference type="Proteomes" id="UP000593892">
    <property type="component" value="Chromosome"/>
</dbReference>
<keyword evidence="5" id="KW-1185">Reference proteome</keyword>
<dbReference type="SUPFAM" id="SSF50985">
    <property type="entry name" value="RCC1/BLIP-II"/>
    <property type="match status" value="3"/>
</dbReference>
<keyword evidence="1" id="KW-0732">Signal</keyword>
<dbReference type="RefSeq" id="WP_194451548.1">
    <property type="nucleotide sequence ID" value="NZ_CP063849.1"/>
</dbReference>
<dbReference type="PROSITE" id="PS00626">
    <property type="entry name" value="RCC1_2"/>
    <property type="match status" value="4"/>
</dbReference>
<dbReference type="InterPro" id="IPR044060">
    <property type="entry name" value="Bacterial_rp_domain"/>
</dbReference>
<feature type="chain" id="PRO_5032332217" description="DUF11 domain-containing protein" evidence="1">
    <location>
        <begin position="24"/>
        <end position="2270"/>
    </location>
</feature>
<dbReference type="InterPro" id="IPR051553">
    <property type="entry name" value="Ran_GTPase-activating"/>
</dbReference>
<feature type="domain" description="Bacterial repeat" evidence="3">
    <location>
        <begin position="1630"/>
        <end position="1696"/>
    </location>
</feature>
<dbReference type="GO" id="GO:0005737">
    <property type="term" value="C:cytoplasm"/>
    <property type="evidence" value="ECO:0007669"/>
    <property type="project" value="TreeGrafter"/>
</dbReference>
<dbReference type="InterPro" id="IPR000408">
    <property type="entry name" value="Reg_chr_condens"/>
</dbReference>
<dbReference type="InterPro" id="IPR009091">
    <property type="entry name" value="RCC1/BLIP-II"/>
</dbReference>
<organism evidence="4 5">
    <name type="scientific">Paludibaculum fermentans</name>
    <dbReference type="NCBI Taxonomy" id="1473598"/>
    <lineage>
        <taxon>Bacteria</taxon>
        <taxon>Pseudomonadati</taxon>
        <taxon>Acidobacteriota</taxon>
        <taxon>Terriglobia</taxon>
        <taxon>Bryobacterales</taxon>
        <taxon>Bryobacteraceae</taxon>
        <taxon>Paludibaculum</taxon>
    </lineage>
</organism>
<dbReference type="Pfam" id="PF18998">
    <property type="entry name" value="Flg_new_2"/>
    <property type="match status" value="4"/>
</dbReference>
<dbReference type="PANTHER" id="PTHR45982">
    <property type="entry name" value="REGULATOR OF CHROMOSOME CONDENSATION"/>
    <property type="match status" value="1"/>
</dbReference>
<dbReference type="InterPro" id="IPR001434">
    <property type="entry name" value="OmcB-like_DUF11"/>
</dbReference>
<sequence>MRFNFGQFSSLALCLFSIGHFLASGQTQDPRAAAATHDVLAAGSPGPDLSVNLTHTSAFLQGQTNAVYLIRVTNEGGTATTGTISVVDMMPSGITITSMSGPGWSCLSNTCNRNDSVQPGQMLPTITVLASVAANAPPSVSNMVTVSGGGDPIITNNIANDVTTIAAEGRLLSFGYYYSPSSGTPKDLSDVVAVSAGSDRALALRKNGTVVEWANSGLLSSPVAQGLTNVVAVSSGYYYSFALLSDGTVVAWGYGSTAPPATGWSNIVALATADAFCLALRADGTVSGVGTDNNGELSIPSNLSNVIQVSANSGMVLALQSNGAVIPWGIYAPQTPAGLEPLTRIAALSSVTAAGIKADGTVTVWSNNPNQLTTIPSGVNNIVDITGKQLVMAVRNDGTVKAWGNTGYGLTEFAANLAHTRTISASFYYGLAILDKAPVLLKIQTAAKGLDLTSYYYYSGPLVTLDGAALTMPYSALVAPDSTHTIATAVTQTPSGGGIQFLFANWSDGGAASHTVTVPADTSYTANYTVKFQLSTSAGTGGTISPAPASTFYDPGTTILVRATPSAGYVFSGFYLSSAGTEQNNPTRVEMSAPVSITANFLALKDAGLRISLKPMRQLVQGQQNAVYIGRLFNDGPNTISGPQVQFSGLTVVRMSGTGWACANATCSRTDSLAPGKAYPAILIIAAADSTATGTVTPSLALNTYPYNSAARAPSKVYGAGNAAIGWGNNASGQATAPAGLTNLVDIAGGISHSVALRGDGTAVAWGDNSRLQTTVPAGLVNLVAIAAGGNHSLALMELGKVVAWGDNASGQSTVPANLADVIAIAAGANHSLALTGSGTVVAWGANSSGQSTVPATVKYAVAIAAGGDHSLAVLRDGTVIAWGSNAAGESTVPSGLARVESVAAGTQYSMALLDDGAVIPWGSVPPSIVSGMPAGLTNVRVLAAGGAHAVALQWDQTLLSWGVNTNGQTSVPPGLTQITAVGAGGTHSLAIAATPAVVNVSFATNPSGATFTVDGAPYTTNQSLQWTYGSTHTVTVPSAQPGLTPGSQFVLSSWSDGSSLTTRTLTATQNASYTLTFKTQYALTTSASAGGTISPATAYFDANSTVTIRATANQGYAFAGFGGDISGLSNPRTIVLSKPLNVSATFVAPQGKAKLKLDLRHTSAFLRGQTNAVYLVRIANDPTGGSTSGQVQMTPTVPSGLQITSMSGPGWTCTASSCSRGDVLSGGQSYPAITVLAKIDNLAPSSLTFQAVISGGGTSGVTTASDTAAVNSIAYPIYWSNYYTYYYNTDKPFPEGLNDAVAVATGNNFNVALKKDGTVVAWGSNSNGECNVPAGLTNVVAIAAANYSTVALKADGTVVAWGTSQVVTGLPAGLSNLVGIADGNDYAIGLKADGTLVTWGQPSYYLDLTAIAQVRNAVAVSAQYNALALTADGIPVSLSTESSSLPPPSLSNVVSVYANSGYGAITQDGSLTLWANSNNSTVPADWVNLSSVALGGNCPLALKQDGTLSQWNCSFSYTTTQPKDVPNVTALVGTGDRAIALTSTPPQAQLSVSAGSGSFTVDGTVYQQPQTFTWPYGSVHSISASSPIDGGAGIRSVFSSWSDGGAISHSFVAASANSMQLTASFKTQYYLTTKATQGGTISPPSGWYDANYTLVFASPDQGYTFKDFTGATIQSGTQGYLYLNAPTTVTANFVSQTTGPKLAITSTHTGSFTQGQQGATYTLTVSNASGSPATTGTVYVTNSLPAGLTTISISGNGWSCQNMTTCYRSDALAGGSSYPPLIVTANVAINATSPQVNQATVSGGNSPQASATDSTAILTLVNLTSNPSGMTIVADGTSYTTPKSLGWAAGSSHTLSVGSPQTFGNTRYSYLSWSDSGAQSHNVTTPSASTTYSANFKTQNKLTLAATAGGSISASPASADGWYDTSQVLQITATPAGLNTFSGFSGDLIGTVNPQSIAMVVPRSVTANFAAVNPQPTAVSVSPASGSGTSASFTATYSAGLGYQDLSWVQLLIATASNGGGQPYCFVHFDVQGDSFWVYGDGGFFVGPVKRGTTSAQLQNSLCALNTKTSTVTGNGTTLTVKADIVFKAAAAKNVYLRAYTQGNLDTNWVQKGTWTTASSALGAMSVLPASGTGSQQTFAASFTDPIGFEGTTAGWSQFLVAAATDGGGQPFCFVHYDRAGNGLWMYSGDVGFFLGPVNPGTASNALTSSACSVDTSASTVTNQSGTVKVSVPVTLKAPMSGAKNLYQRSLDPLGRDSGWSKAGTWTIP</sequence>